<accession>A0A0W0TKX2</accession>
<evidence type="ECO:0000313" key="1">
    <source>
        <dbReference type="EMBL" id="KTC96168.1"/>
    </source>
</evidence>
<dbReference type="PROSITE" id="PS51996">
    <property type="entry name" value="TR_MART"/>
    <property type="match status" value="1"/>
</dbReference>
<dbReference type="SUPFAM" id="SSF56399">
    <property type="entry name" value="ADP-ribosylation"/>
    <property type="match status" value="1"/>
</dbReference>
<dbReference type="AlphaFoldDB" id="A0A0W0TKX2"/>
<dbReference type="PATRIC" id="fig|448.7.peg.2058"/>
<protein>
    <submittedName>
        <fullName evidence="1">Uncharacterized protein</fullName>
    </submittedName>
</protein>
<dbReference type="RefSeq" id="WP_058527101.1">
    <property type="nucleotide sequence ID" value="NZ_CAAAHY010000007.1"/>
</dbReference>
<keyword evidence="2" id="KW-1185">Reference proteome</keyword>
<name>A0A0W0TKX2_LEGER</name>
<organism evidence="1 2">
    <name type="scientific">Legionella erythra</name>
    <dbReference type="NCBI Taxonomy" id="448"/>
    <lineage>
        <taxon>Bacteria</taxon>
        <taxon>Pseudomonadati</taxon>
        <taxon>Pseudomonadota</taxon>
        <taxon>Gammaproteobacteria</taxon>
        <taxon>Legionellales</taxon>
        <taxon>Legionellaceae</taxon>
        <taxon>Legionella</taxon>
    </lineage>
</organism>
<dbReference type="OrthoDB" id="5645954at2"/>
<reference evidence="1 2" key="1">
    <citation type="submission" date="2015-11" db="EMBL/GenBank/DDBJ databases">
        <title>Genomic analysis of 38 Legionella species identifies large and diverse effector repertoires.</title>
        <authorList>
            <person name="Burstein D."/>
            <person name="Amaro F."/>
            <person name="Zusman T."/>
            <person name="Lifshitz Z."/>
            <person name="Cohen O."/>
            <person name="Gilbert J.A."/>
            <person name="Pupko T."/>
            <person name="Shuman H.A."/>
            <person name="Segal G."/>
        </authorList>
    </citation>
    <scope>NUCLEOTIDE SEQUENCE [LARGE SCALE GENOMIC DNA]</scope>
    <source>
        <strain evidence="1 2">SE-32A-C8</strain>
    </source>
</reference>
<dbReference type="EMBL" id="LNYA01000030">
    <property type="protein sequence ID" value="KTC96168.1"/>
    <property type="molecule type" value="Genomic_DNA"/>
</dbReference>
<dbReference type="Proteomes" id="UP000054773">
    <property type="component" value="Unassembled WGS sequence"/>
</dbReference>
<proteinExistence type="predicted"/>
<comment type="caution">
    <text evidence="1">The sequence shown here is derived from an EMBL/GenBank/DDBJ whole genome shotgun (WGS) entry which is preliminary data.</text>
</comment>
<gene>
    <name evidence="1" type="ORF">Lery_1960</name>
</gene>
<sequence>MSSDDEVIKSFVKQDASQLTEATRAKHSIALEFGPLIKNEATVQFEQLVKAFLATQVNPNAPPVSFKVENDKLLATFQGQEVNVSDLIKHANMNHLLFDEEDAANYMVLLQSPQCHYTPSLKHSTNPIPSMTDYETQEKQGKHPDALKELNWAEKSAINIYSGGFYVVCNKVLRGDLSRIEDNDSQQIGEILATAAMGCAGLNKISETSPSHTFRVEENFSEEFTKKRIEAVERGGDVTLEMGFFSTAFDPSEDEMFNAMNTELFNAGGGTGIVLSDLRGKYIAGIASKPEEFEYLIPPTQMQ</sequence>
<dbReference type="Gene3D" id="3.90.176.10">
    <property type="entry name" value="Toxin ADP-ribosyltransferase, Chain A, domain 1"/>
    <property type="match status" value="1"/>
</dbReference>
<evidence type="ECO:0000313" key="2">
    <source>
        <dbReference type="Proteomes" id="UP000054773"/>
    </source>
</evidence>